<feature type="region of interest" description="Disordered" evidence="1">
    <location>
        <begin position="49"/>
        <end position="82"/>
    </location>
</feature>
<protein>
    <submittedName>
        <fullName evidence="2">Uncharacterized protein</fullName>
    </submittedName>
</protein>
<feature type="region of interest" description="Disordered" evidence="1">
    <location>
        <begin position="1"/>
        <end position="23"/>
    </location>
</feature>
<feature type="compositionally biased region" description="Basic residues" evidence="1">
    <location>
        <begin position="63"/>
        <end position="82"/>
    </location>
</feature>
<reference evidence="2 3" key="2">
    <citation type="journal article" date="2010" name="Nucleic Acids Res.">
        <title>BeetleBase in 2010: revisions to provide comprehensive genomic information for Tribolium castaneum.</title>
        <authorList>
            <person name="Kim H.S."/>
            <person name="Murphy T."/>
            <person name="Xia J."/>
            <person name="Caragea D."/>
            <person name="Park Y."/>
            <person name="Beeman R.W."/>
            <person name="Lorenzen M.D."/>
            <person name="Butcher S."/>
            <person name="Manak J.R."/>
            <person name="Brown S.J."/>
        </authorList>
    </citation>
    <scope>GENOME REANNOTATION</scope>
    <source>
        <strain evidence="2 3">Georgia GA2</strain>
    </source>
</reference>
<dbReference type="InParanoid" id="A0A139WKL5"/>
<accession>A0A139WKL5</accession>
<dbReference type="EMBL" id="KQ971326">
    <property type="protein sequence ID" value="KYB28490.1"/>
    <property type="molecule type" value="Genomic_DNA"/>
</dbReference>
<evidence type="ECO:0000256" key="1">
    <source>
        <dbReference type="SAM" id="MobiDB-lite"/>
    </source>
</evidence>
<reference evidence="2 3" key="1">
    <citation type="journal article" date="2008" name="Nature">
        <title>The genome of the model beetle and pest Tribolium castaneum.</title>
        <authorList>
            <consortium name="Tribolium Genome Sequencing Consortium"/>
            <person name="Richards S."/>
            <person name="Gibbs R.A."/>
            <person name="Weinstock G.M."/>
            <person name="Brown S.J."/>
            <person name="Denell R."/>
            <person name="Beeman R.W."/>
            <person name="Gibbs R."/>
            <person name="Beeman R.W."/>
            <person name="Brown S.J."/>
            <person name="Bucher G."/>
            <person name="Friedrich M."/>
            <person name="Grimmelikhuijzen C.J."/>
            <person name="Klingler M."/>
            <person name="Lorenzen M."/>
            <person name="Richards S."/>
            <person name="Roth S."/>
            <person name="Schroder R."/>
            <person name="Tautz D."/>
            <person name="Zdobnov E.M."/>
            <person name="Muzny D."/>
            <person name="Gibbs R.A."/>
            <person name="Weinstock G.M."/>
            <person name="Attaway T."/>
            <person name="Bell S."/>
            <person name="Buhay C.J."/>
            <person name="Chandrabose M.N."/>
            <person name="Chavez D."/>
            <person name="Clerk-Blankenburg K.P."/>
            <person name="Cree A."/>
            <person name="Dao M."/>
            <person name="Davis C."/>
            <person name="Chacko J."/>
            <person name="Dinh H."/>
            <person name="Dugan-Rocha S."/>
            <person name="Fowler G."/>
            <person name="Garner T.T."/>
            <person name="Garnes J."/>
            <person name="Gnirke A."/>
            <person name="Hawes A."/>
            <person name="Hernandez J."/>
            <person name="Hines S."/>
            <person name="Holder M."/>
            <person name="Hume J."/>
            <person name="Jhangiani S.N."/>
            <person name="Joshi V."/>
            <person name="Khan Z.M."/>
            <person name="Jackson L."/>
            <person name="Kovar C."/>
            <person name="Kowis A."/>
            <person name="Lee S."/>
            <person name="Lewis L.R."/>
            <person name="Margolis J."/>
            <person name="Morgan M."/>
            <person name="Nazareth L.V."/>
            <person name="Nguyen N."/>
            <person name="Okwuonu G."/>
            <person name="Parker D."/>
            <person name="Richards S."/>
            <person name="Ruiz S.J."/>
            <person name="Santibanez J."/>
            <person name="Savard J."/>
            <person name="Scherer S.E."/>
            <person name="Schneider B."/>
            <person name="Sodergren E."/>
            <person name="Tautz D."/>
            <person name="Vattahil S."/>
            <person name="Villasana D."/>
            <person name="White C.S."/>
            <person name="Wright R."/>
            <person name="Park Y."/>
            <person name="Beeman R.W."/>
            <person name="Lord J."/>
            <person name="Oppert B."/>
            <person name="Lorenzen M."/>
            <person name="Brown S."/>
            <person name="Wang L."/>
            <person name="Savard J."/>
            <person name="Tautz D."/>
            <person name="Richards S."/>
            <person name="Weinstock G."/>
            <person name="Gibbs R.A."/>
            <person name="Liu Y."/>
            <person name="Worley K."/>
            <person name="Weinstock G."/>
            <person name="Elsik C.G."/>
            <person name="Reese J.T."/>
            <person name="Elhaik E."/>
            <person name="Landan G."/>
            <person name="Graur D."/>
            <person name="Arensburger P."/>
            <person name="Atkinson P."/>
            <person name="Beeman R.W."/>
            <person name="Beidler J."/>
            <person name="Brown S.J."/>
            <person name="Demuth J.P."/>
            <person name="Drury D.W."/>
            <person name="Du Y.Z."/>
            <person name="Fujiwara H."/>
            <person name="Lorenzen M."/>
            <person name="Maselli V."/>
            <person name="Osanai M."/>
            <person name="Park Y."/>
            <person name="Robertson H.M."/>
            <person name="Tu Z."/>
            <person name="Wang J.J."/>
            <person name="Wang S."/>
            <person name="Richards S."/>
            <person name="Song H."/>
            <person name="Zhang L."/>
            <person name="Sodergren E."/>
            <person name="Werner D."/>
            <person name="Stanke M."/>
            <person name="Morgenstern B."/>
            <person name="Solovyev V."/>
            <person name="Kosarev P."/>
            <person name="Brown G."/>
            <person name="Chen H.C."/>
            <person name="Ermolaeva O."/>
            <person name="Hlavina W."/>
            <person name="Kapustin Y."/>
            <person name="Kiryutin B."/>
            <person name="Kitts P."/>
            <person name="Maglott D."/>
            <person name="Pruitt K."/>
            <person name="Sapojnikov V."/>
            <person name="Souvorov A."/>
            <person name="Mackey A.J."/>
            <person name="Waterhouse R.M."/>
            <person name="Wyder S."/>
            <person name="Zdobnov E.M."/>
            <person name="Zdobnov E.M."/>
            <person name="Wyder S."/>
            <person name="Kriventseva E.V."/>
            <person name="Kadowaki T."/>
            <person name="Bork P."/>
            <person name="Aranda M."/>
            <person name="Bao R."/>
            <person name="Beermann A."/>
            <person name="Berns N."/>
            <person name="Bolognesi R."/>
            <person name="Bonneton F."/>
            <person name="Bopp D."/>
            <person name="Brown S.J."/>
            <person name="Bucher G."/>
            <person name="Butts T."/>
            <person name="Chaumot A."/>
            <person name="Denell R.E."/>
            <person name="Ferrier D.E."/>
            <person name="Friedrich M."/>
            <person name="Gordon C.M."/>
            <person name="Jindra M."/>
            <person name="Klingler M."/>
            <person name="Lan Q."/>
            <person name="Lattorff H.M."/>
            <person name="Laudet V."/>
            <person name="von Levetsow C."/>
            <person name="Liu Z."/>
            <person name="Lutz R."/>
            <person name="Lynch J.A."/>
            <person name="da Fonseca R.N."/>
            <person name="Posnien N."/>
            <person name="Reuter R."/>
            <person name="Roth S."/>
            <person name="Savard J."/>
            <person name="Schinko J.B."/>
            <person name="Schmitt C."/>
            <person name="Schoppmeier M."/>
            <person name="Schroder R."/>
            <person name="Shippy T.D."/>
            <person name="Simonnet F."/>
            <person name="Marques-Souza H."/>
            <person name="Tautz D."/>
            <person name="Tomoyasu Y."/>
            <person name="Trauner J."/>
            <person name="Van der Zee M."/>
            <person name="Vervoort M."/>
            <person name="Wittkopp N."/>
            <person name="Wimmer E.A."/>
            <person name="Yang X."/>
            <person name="Jones A.K."/>
            <person name="Sattelle D.B."/>
            <person name="Ebert P.R."/>
            <person name="Nelson D."/>
            <person name="Scott J.G."/>
            <person name="Beeman R.W."/>
            <person name="Muthukrishnan S."/>
            <person name="Kramer K.J."/>
            <person name="Arakane Y."/>
            <person name="Beeman R.W."/>
            <person name="Zhu Q."/>
            <person name="Hogenkamp D."/>
            <person name="Dixit R."/>
            <person name="Oppert B."/>
            <person name="Jiang H."/>
            <person name="Zou Z."/>
            <person name="Marshall J."/>
            <person name="Elpidina E."/>
            <person name="Vinokurov K."/>
            <person name="Oppert C."/>
            <person name="Zou Z."/>
            <person name="Evans J."/>
            <person name="Lu Z."/>
            <person name="Zhao P."/>
            <person name="Sumathipala N."/>
            <person name="Altincicek B."/>
            <person name="Vilcinskas A."/>
            <person name="Williams M."/>
            <person name="Hultmark D."/>
            <person name="Hetru C."/>
            <person name="Jiang H."/>
            <person name="Grimmelikhuijzen C.J."/>
            <person name="Hauser F."/>
            <person name="Cazzamali G."/>
            <person name="Williamson M."/>
            <person name="Park Y."/>
            <person name="Li B."/>
            <person name="Tanaka Y."/>
            <person name="Predel R."/>
            <person name="Neupert S."/>
            <person name="Schachtner J."/>
            <person name="Verleyen P."/>
            <person name="Raible F."/>
            <person name="Bork P."/>
            <person name="Friedrich M."/>
            <person name="Walden K.K."/>
            <person name="Robertson H.M."/>
            <person name="Angeli S."/>
            <person name="Foret S."/>
            <person name="Bucher G."/>
            <person name="Schuetz S."/>
            <person name="Maleszka R."/>
            <person name="Wimmer E.A."/>
            <person name="Beeman R.W."/>
            <person name="Lorenzen M."/>
            <person name="Tomoyasu Y."/>
            <person name="Miller S.C."/>
            <person name="Grossmann D."/>
            <person name="Bucher G."/>
        </authorList>
    </citation>
    <scope>NUCLEOTIDE SEQUENCE [LARGE SCALE GENOMIC DNA]</scope>
    <source>
        <strain evidence="2 3">Georgia GA2</strain>
    </source>
</reference>
<evidence type="ECO:0000313" key="3">
    <source>
        <dbReference type="Proteomes" id="UP000007266"/>
    </source>
</evidence>
<evidence type="ECO:0000313" key="2">
    <source>
        <dbReference type="EMBL" id="KYB28490.1"/>
    </source>
</evidence>
<sequence length="159" mass="18079">MRCSTCRGRGSGTAPPPGVQQPPLLRQEKKQFVARQSISVVVVTVNAPQKTRPRTVSVSRDSSHHHRQRERRLHPRPVPRSGRKFKVAELINFDFSRLCDPSANPEDGRSCDLDSHYSHTRCRYSFTQRNKKSAKDTKQQGVQSRSLRDALVPNSRSHV</sequence>
<name>A0A139WKL5_TRICA</name>
<feature type="region of interest" description="Disordered" evidence="1">
    <location>
        <begin position="128"/>
        <end position="159"/>
    </location>
</feature>
<dbReference type="AlphaFoldDB" id="A0A139WKL5"/>
<keyword evidence="3" id="KW-1185">Reference proteome</keyword>
<dbReference type="Proteomes" id="UP000007266">
    <property type="component" value="Linkage group 3"/>
</dbReference>
<organism evidence="2 3">
    <name type="scientific">Tribolium castaneum</name>
    <name type="common">Red flour beetle</name>
    <dbReference type="NCBI Taxonomy" id="7070"/>
    <lineage>
        <taxon>Eukaryota</taxon>
        <taxon>Metazoa</taxon>
        <taxon>Ecdysozoa</taxon>
        <taxon>Arthropoda</taxon>
        <taxon>Hexapoda</taxon>
        <taxon>Insecta</taxon>
        <taxon>Pterygota</taxon>
        <taxon>Neoptera</taxon>
        <taxon>Endopterygota</taxon>
        <taxon>Coleoptera</taxon>
        <taxon>Polyphaga</taxon>
        <taxon>Cucujiformia</taxon>
        <taxon>Tenebrionidae</taxon>
        <taxon>Tenebrionidae incertae sedis</taxon>
        <taxon>Tribolium</taxon>
    </lineage>
</organism>
<gene>
    <name evidence="2" type="primary">AUGUSTUS-3.0.2_32537</name>
    <name evidence="2" type="ORF">TcasGA2_TC032537</name>
</gene>
<proteinExistence type="predicted"/>